<evidence type="ECO:0000256" key="7">
    <source>
        <dbReference type="ARBA" id="ARBA00062335"/>
    </source>
</evidence>
<keyword evidence="4" id="KW-0206">Cytoskeleton</keyword>
<dbReference type="PANTHER" id="PTHR10829:SF29">
    <property type="entry name" value="COACTOSIN-LIKE PROTEIN"/>
    <property type="match status" value="1"/>
</dbReference>
<evidence type="ECO:0000256" key="5">
    <source>
        <dbReference type="ARBA" id="ARBA00038052"/>
    </source>
</evidence>
<comment type="function">
    <text evidence="6">Binds to F-actin in a calcium-independent manner. Has no direct effect on actin depolymerization. Acts as a chaperone for ALOX5 (5LO), influencing both its stability and activity in leukotrienes synthesis.</text>
</comment>
<gene>
    <name evidence="10" type="primary">COTL1</name>
</gene>
<evidence type="ECO:0000256" key="2">
    <source>
        <dbReference type="ARBA" id="ARBA00022490"/>
    </source>
</evidence>
<evidence type="ECO:0000256" key="6">
    <source>
        <dbReference type="ARBA" id="ARBA00058385"/>
    </source>
</evidence>
<name>V5GW73_ANOGL</name>
<evidence type="ECO:0000259" key="9">
    <source>
        <dbReference type="PROSITE" id="PS51263"/>
    </source>
</evidence>
<reference evidence="10" key="1">
    <citation type="submission" date="2013-07" db="EMBL/GenBank/DDBJ databases">
        <title>Midgut Transcriptome Profiling of Anoplphora glabripennis, a Lignocellulose Degrading, Wood-Boring Cerambycid.</title>
        <authorList>
            <person name="Scully E.D."/>
            <person name="Hoover K."/>
            <person name="Carlson J.E."/>
            <person name="Tien M."/>
            <person name="Geib S.M."/>
        </authorList>
    </citation>
    <scope>NUCLEOTIDE SEQUENCE</scope>
</reference>
<comment type="subcellular location">
    <subcellularLocation>
        <location evidence="1">Cytoplasm</location>
        <location evidence="1">Cytoskeleton</location>
    </subcellularLocation>
</comment>
<protein>
    <recommendedName>
        <fullName evidence="8">Coactosin-like protein</fullName>
    </recommendedName>
</protein>
<dbReference type="InterPro" id="IPR002108">
    <property type="entry name" value="ADF-H"/>
</dbReference>
<keyword evidence="2" id="KW-0963">Cytoplasm</keyword>
<evidence type="ECO:0000256" key="4">
    <source>
        <dbReference type="ARBA" id="ARBA00023212"/>
    </source>
</evidence>
<dbReference type="AlphaFoldDB" id="V5GW73"/>
<dbReference type="SMART" id="SM00102">
    <property type="entry name" value="ADF"/>
    <property type="match status" value="1"/>
</dbReference>
<dbReference type="CDD" id="cd11282">
    <property type="entry name" value="ADF_coactosin_like"/>
    <property type="match status" value="1"/>
</dbReference>
<keyword evidence="3" id="KW-0009">Actin-binding</keyword>
<dbReference type="SUPFAM" id="SSF55753">
    <property type="entry name" value="Actin depolymerizing proteins"/>
    <property type="match status" value="1"/>
</dbReference>
<dbReference type="GO" id="GO:0030864">
    <property type="term" value="C:cortical actin cytoskeleton"/>
    <property type="evidence" value="ECO:0007669"/>
    <property type="project" value="TreeGrafter"/>
</dbReference>
<dbReference type="GO" id="GO:0030833">
    <property type="term" value="P:regulation of actin filament polymerization"/>
    <property type="evidence" value="ECO:0007669"/>
    <property type="project" value="TreeGrafter"/>
</dbReference>
<proteinExistence type="inferred from homology"/>
<dbReference type="EMBL" id="GALX01002539">
    <property type="protein sequence ID" value="JAB65927.1"/>
    <property type="molecule type" value="Transcribed_RNA"/>
</dbReference>
<comment type="similarity">
    <text evidence="5">Belongs to the actin-binding proteins ADF family. Coactosin subfamily.</text>
</comment>
<dbReference type="OrthoDB" id="20822at2759"/>
<evidence type="ECO:0000256" key="8">
    <source>
        <dbReference type="ARBA" id="ARBA00068121"/>
    </source>
</evidence>
<dbReference type="Pfam" id="PF00241">
    <property type="entry name" value="Cofilin_ADF"/>
    <property type="match status" value="1"/>
</dbReference>
<dbReference type="PROSITE" id="PS51263">
    <property type="entry name" value="ADF_H"/>
    <property type="match status" value="1"/>
</dbReference>
<dbReference type="FunFam" id="3.40.20.10:FF:000018">
    <property type="entry name" value="Coactosin-like 1"/>
    <property type="match status" value="1"/>
</dbReference>
<accession>V5GW73</accession>
<sequence length="279" mass="30691">MPGETAIENGTQEAVAEVKQEVAAVVKQEVAAEVKQEVPEIKQEAPDIKQEVPEVEEDAPKVKQEVVAEVVAEVKQEVVPEVKEEIKQEVVPEIKKEVPEVKVGPAVQNGIPKKQEEAPIEPIIHQNGAPKKNSTMSTSMDIESVRAAYDDVRSDSSETQWAVLKFDGSKIAPSATGADFGKFKEQFSDNERAFGYIRVQTGDEMSKRQKFLFVTWVGPLVSVLQRAKMSTDKAVVKNVISNFAVELQVENTTEIDLKNFVNELNKAGGANYGTGVREI</sequence>
<evidence type="ECO:0000256" key="1">
    <source>
        <dbReference type="ARBA" id="ARBA00004245"/>
    </source>
</evidence>
<dbReference type="Gene3D" id="3.40.20.10">
    <property type="entry name" value="Severin"/>
    <property type="match status" value="1"/>
</dbReference>
<dbReference type="GO" id="GO:0005884">
    <property type="term" value="C:actin filament"/>
    <property type="evidence" value="ECO:0007669"/>
    <property type="project" value="TreeGrafter"/>
</dbReference>
<feature type="domain" description="ADF-H" evidence="9">
    <location>
        <begin position="137"/>
        <end position="265"/>
    </location>
</feature>
<dbReference type="GO" id="GO:0051015">
    <property type="term" value="F:actin filament binding"/>
    <property type="evidence" value="ECO:0007669"/>
    <property type="project" value="TreeGrafter"/>
</dbReference>
<dbReference type="GeneID" id="108905099"/>
<dbReference type="InterPro" id="IPR029006">
    <property type="entry name" value="ADF-H/Gelsolin-like_dom_sf"/>
</dbReference>
<organism evidence="10">
    <name type="scientific">Anoplophora glabripennis</name>
    <name type="common">Asian longhorn beetle</name>
    <name type="synonym">Anoplophora nobilis</name>
    <dbReference type="NCBI Taxonomy" id="217634"/>
    <lineage>
        <taxon>Eukaryota</taxon>
        <taxon>Metazoa</taxon>
        <taxon>Ecdysozoa</taxon>
        <taxon>Arthropoda</taxon>
        <taxon>Hexapoda</taxon>
        <taxon>Insecta</taxon>
        <taxon>Pterygota</taxon>
        <taxon>Neoptera</taxon>
        <taxon>Endopterygota</taxon>
        <taxon>Coleoptera</taxon>
        <taxon>Polyphaga</taxon>
        <taxon>Cucujiformia</taxon>
        <taxon>Chrysomeloidea</taxon>
        <taxon>Cerambycidae</taxon>
        <taxon>Lamiinae</taxon>
        <taxon>Lamiini</taxon>
        <taxon>Anoplophora</taxon>
    </lineage>
</organism>
<dbReference type="KEGG" id="agb:108905099"/>
<evidence type="ECO:0000313" key="10">
    <source>
        <dbReference type="EMBL" id="JAB65927.1"/>
    </source>
</evidence>
<comment type="subunit">
    <text evidence="7">Interacts with 5-lipoxygenase (ALOX5/5LO) in a calcium-independent manner. Binds to F-actin with a stoichiometry of 1:2.</text>
</comment>
<evidence type="ECO:0000256" key="3">
    <source>
        <dbReference type="ARBA" id="ARBA00023203"/>
    </source>
</evidence>
<dbReference type="PANTHER" id="PTHR10829">
    <property type="entry name" value="CORTACTIN AND DREBRIN"/>
    <property type="match status" value="1"/>
</dbReference>
<dbReference type="GO" id="GO:0030427">
    <property type="term" value="C:site of polarized growth"/>
    <property type="evidence" value="ECO:0007669"/>
    <property type="project" value="TreeGrafter"/>
</dbReference>